<dbReference type="Proteomes" id="UP000708148">
    <property type="component" value="Unassembled WGS sequence"/>
</dbReference>
<keyword evidence="6" id="KW-0862">Zinc</keyword>
<dbReference type="PROSITE" id="PS50158">
    <property type="entry name" value="ZF_CCHC"/>
    <property type="match status" value="1"/>
</dbReference>
<dbReference type="GO" id="GO:0008380">
    <property type="term" value="P:RNA splicing"/>
    <property type="evidence" value="ECO:0007669"/>
    <property type="project" value="UniProtKB-KW"/>
</dbReference>
<feature type="domain" description="RRM" evidence="13">
    <location>
        <begin position="555"/>
        <end position="633"/>
    </location>
</feature>
<dbReference type="GO" id="GO:0008270">
    <property type="term" value="F:zinc ion binding"/>
    <property type="evidence" value="ECO:0007669"/>
    <property type="project" value="UniProtKB-KW"/>
</dbReference>
<dbReference type="Gene3D" id="3.30.1370.10">
    <property type="entry name" value="K Homology domain, type 1"/>
    <property type="match status" value="1"/>
</dbReference>
<dbReference type="PANTHER" id="PTHR11208">
    <property type="entry name" value="RNA-BINDING PROTEIN RELATED"/>
    <property type="match status" value="1"/>
</dbReference>
<dbReference type="InterPro" id="IPR035979">
    <property type="entry name" value="RBD_domain_sf"/>
</dbReference>
<dbReference type="InterPro" id="IPR055256">
    <property type="entry name" value="KH_1_KHDC4/BBP-like"/>
</dbReference>
<dbReference type="Pfam" id="PF22675">
    <property type="entry name" value="KH-I_KHDC4-BBP"/>
    <property type="match status" value="1"/>
</dbReference>
<feature type="compositionally biased region" description="Low complexity" evidence="12">
    <location>
        <begin position="36"/>
        <end position="51"/>
    </location>
</feature>
<dbReference type="PANTHER" id="PTHR11208:SF45">
    <property type="entry name" value="SPLICING FACTOR 1"/>
    <property type="match status" value="1"/>
</dbReference>
<dbReference type="EMBL" id="CAJHUC010002276">
    <property type="protein sequence ID" value="CAD7703519.1"/>
    <property type="molecule type" value="Genomic_DNA"/>
</dbReference>
<feature type="region of interest" description="Disordered" evidence="12">
    <location>
        <begin position="753"/>
        <end position="810"/>
    </location>
</feature>
<evidence type="ECO:0000256" key="10">
    <source>
        <dbReference type="PROSITE-ProRule" id="PRU00047"/>
    </source>
</evidence>
<sequence length="810" mass="88544">MGNEAYGVQGVKQEQGQAGYESFGFQGAKQESAAGQVQPWESQQQQQQADQRMGVDGSGLPGSFAELGAAAAAPARRKRNRWGPVEAEAAPCMEGGDGTGKTKKRRSRWETNDADAGAGALTVVPKFPKELTLPGGIRVTLPPHLTGEPLHTDPELKELHENLADVSRKIANNELDLPPEHERSPSPEPIYDKIGIRLNTREVRYRERLLARKNELIEELIRKDSNYKAPADYKPQKKSRKIYIPQKDFPGYNFIGLIIGPRGNTQKRMQKETNTKIAIRGRGSVKEGAARDPKYDYGEDEELHVLITGDKQEEVDEAASMIEKLLQPVDEERNEHKRMQLRELAALNGTLKDDQTCYLCGDSGHRSYECPKKAMDLYKLPTHIQEKVDEQYQKDVARVRPEEAGKLDNEYKSFLMELGGGPVVDPMGGGPWQPLGSTGMEDNGAAARMKRPGDDMPDDCKLYVGNLSLNFSDGMLRQLFQPFGDIMHATVLMDLQKGASRGYGFVHFTNNADSRRAADEMNGKVVDGRPLVVRLRSEGPPTQKPKYGTQELDDCKLYVAHLPLSINEATLRKLFEPYGQVGEVKLITDRVTGQAKGYGFVNMASPQAAQGAIQGLNGYRLEGKMLTVRIAGQRPAQGPGTVATSANATVLAPRPLVPIPGAPPIGYSLGQPGPPRLPPVPMAYPRPPVIPMVGSAPRPQPMVPVGHIPQVPLGGMVAPQPGMAPAYPPQQVAQGHYPPPPAQVPPHGYMVPQQYSQPMYSAPHPMPHAGREQPPLPPSAPPPSVPPPPAGQVQSEYERFMQEMQGGLPS</sequence>
<dbReference type="InterPro" id="IPR001878">
    <property type="entry name" value="Znf_CCHC"/>
</dbReference>
<evidence type="ECO:0000256" key="8">
    <source>
        <dbReference type="ARBA" id="ARBA00023187"/>
    </source>
</evidence>
<dbReference type="GO" id="GO:0005634">
    <property type="term" value="C:nucleus"/>
    <property type="evidence" value="ECO:0007669"/>
    <property type="project" value="UniProtKB-SubCell"/>
</dbReference>
<dbReference type="SUPFAM" id="SSF54928">
    <property type="entry name" value="RNA-binding domain, RBD"/>
    <property type="match status" value="2"/>
</dbReference>
<dbReference type="SUPFAM" id="SSF54791">
    <property type="entry name" value="Eukaryotic type KH-domain (KH-domain type I)"/>
    <property type="match status" value="1"/>
</dbReference>
<evidence type="ECO:0000313" key="15">
    <source>
        <dbReference type="EMBL" id="CAD7703519.1"/>
    </source>
</evidence>
<dbReference type="InterPro" id="IPR004087">
    <property type="entry name" value="KH_dom"/>
</dbReference>
<dbReference type="Pfam" id="PF00076">
    <property type="entry name" value="RRM_1"/>
    <property type="match status" value="2"/>
</dbReference>
<gene>
    <name evidence="15" type="ORF">OSTQU699_LOCUS8876</name>
</gene>
<keyword evidence="5 10" id="KW-0863">Zinc-finger</keyword>
<dbReference type="Gene3D" id="6.10.140.1790">
    <property type="match status" value="1"/>
</dbReference>
<keyword evidence="4" id="KW-0479">Metal-binding</keyword>
<comment type="similarity">
    <text evidence="2">Belongs to the BBP/SF1 family.</text>
</comment>
<dbReference type="SUPFAM" id="SSF57756">
    <property type="entry name" value="Retrovirus zinc finger-like domains"/>
    <property type="match status" value="1"/>
</dbReference>
<dbReference type="OrthoDB" id="10021397at2759"/>
<comment type="caution">
    <text evidence="15">The sequence shown here is derived from an EMBL/GenBank/DDBJ whole genome shotgun (WGS) entry which is preliminary data.</text>
</comment>
<evidence type="ECO:0008006" key="17">
    <source>
        <dbReference type="Google" id="ProtNLM"/>
    </source>
</evidence>
<evidence type="ECO:0000256" key="5">
    <source>
        <dbReference type="ARBA" id="ARBA00022771"/>
    </source>
</evidence>
<keyword evidence="9" id="KW-0539">Nucleus</keyword>
<keyword evidence="16" id="KW-1185">Reference proteome</keyword>
<feature type="domain" description="RRM" evidence="13">
    <location>
        <begin position="460"/>
        <end position="538"/>
    </location>
</feature>
<dbReference type="PROSITE" id="PS50102">
    <property type="entry name" value="RRM"/>
    <property type="match status" value="2"/>
</dbReference>
<dbReference type="InterPro" id="IPR012677">
    <property type="entry name" value="Nucleotide-bd_a/b_plait_sf"/>
</dbReference>
<proteinExistence type="inferred from homology"/>
<dbReference type="Pfam" id="PF00098">
    <property type="entry name" value="zf-CCHC"/>
    <property type="match status" value="1"/>
</dbReference>
<dbReference type="GO" id="GO:0048024">
    <property type="term" value="P:regulation of mRNA splicing, via spliceosome"/>
    <property type="evidence" value="ECO:0007669"/>
    <property type="project" value="TreeGrafter"/>
</dbReference>
<comment type="subcellular location">
    <subcellularLocation>
        <location evidence="1">Nucleus</location>
    </subcellularLocation>
</comment>
<dbReference type="AlphaFoldDB" id="A0A8S1JBQ3"/>
<evidence type="ECO:0000256" key="4">
    <source>
        <dbReference type="ARBA" id="ARBA00022723"/>
    </source>
</evidence>
<evidence type="ECO:0000256" key="12">
    <source>
        <dbReference type="SAM" id="MobiDB-lite"/>
    </source>
</evidence>
<dbReference type="InterPro" id="IPR045071">
    <property type="entry name" value="BBP-like"/>
</dbReference>
<keyword evidence="7 11" id="KW-0694">RNA-binding</keyword>
<accession>A0A8S1JBQ3</accession>
<name>A0A8S1JBQ3_9CHLO</name>
<feature type="compositionally biased region" description="Pro residues" evidence="12">
    <location>
        <begin position="774"/>
        <end position="790"/>
    </location>
</feature>
<dbReference type="GO" id="GO:0003729">
    <property type="term" value="F:mRNA binding"/>
    <property type="evidence" value="ECO:0007669"/>
    <property type="project" value="TreeGrafter"/>
</dbReference>
<dbReference type="Gene3D" id="3.30.70.330">
    <property type="match status" value="2"/>
</dbReference>
<dbReference type="SMART" id="SM00360">
    <property type="entry name" value="RRM"/>
    <property type="match status" value="2"/>
</dbReference>
<evidence type="ECO:0000256" key="3">
    <source>
        <dbReference type="ARBA" id="ARBA00022664"/>
    </source>
</evidence>
<dbReference type="InterPro" id="IPR000504">
    <property type="entry name" value="RRM_dom"/>
</dbReference>
<evidence type="ECO:0000259" key="14">
    <source>
        <dbReference type="PROSITE" id="PS50158"/>
    </source>
</evidence>
<dbReference type="SMART" id="SM00343">
    <property type="entry name" value="ZnF_C2HC"/>
    <property type="match status" value="1"/>
</dbReference>
<evidence type="ECO:0000256" key="2">
    <source>
        <dbReference type="ARBA" id="ARBA00010382"/>
    </source>
</evidence>
<dbReference type="FunFam" id="3.30.1370.10:FF:000047">
    <property type="entry name" value="splicing factor-like protein 1"/>
    <property type="match status" value="1"/>
</dbReference>
<organism evidence="15 16">
    <name type="scientific">Ostreobium quekettii</name>
    <dbReference type="NCBI Taxonomy" id="121088"/>
    <lineage>
        <taxon>Eukaryota</taxon>
        <taxon>Viridiplantae</taxon>
        <taxon>Chlorophyta</taxon>
        <taxon>core chlorophytes</taxon>
        <taxon>Ulvophyceae</taxon>
        <taxon>TCBD clade</taxon>
        <taxon>Bryopsidales</taxon>
        <taxon>Ostreobineae</taxon>
        <taxon>Ostreobiaceae</taxon>
        <taxon>Ostreobium</taxon>
    </lineage>
</organism>
<evidence type="ECO:0000256" key="11">
    <source>
        <dbReference type="PROSITE-ProRule" id="PRU00176"/>
    </source>
</evidence>
<dbReference type="InterPro" id="IPR047086">
    <property type="entry name" value="SF1-HH_sf"/>
</dbReference>
<feature type="region of interest" description="Disordered" evidence="12">
    <location>
        <begin position="22"/>
        <end position="108"/>
    </location>
</feature>
<evidence type="ECO:0000259" key="13">
    <source>
        <dbReference type="PROSITE" id="PS50102"/>
    </source>
</evidence>
<dbReference type="GO" id="GO:0006397">
    <property type="term" value="P:mRNA processing"/>
    <property type="evidence" value="ECO:0007669"/>
    <property type="project" value="UniProtKB-KW"/>
</dbReference>
<reference evidence="15" key="1">
    <citation type="submission" date="2020-12" db="EMBL/GenBank/DDBJ databases">
        <authorList>
            <person name="Iha C."/>
        </authorList>
    </citation>
    <scope>NUCLEOTIDE SEQUENCE</scope>
</reference>
<dbReference type="CDD" id="cd02395">
    <property type="entry name" value="KH-I_BBP"/>
    <property type="match status" value="1"/>
</dbReference>
<keyword evidence="3" id="KW-0507">mRNA processing</keyword>
<dbReference type="InterPro" id="IPR036612">
    <property type="entry name" value="KH_dom_type_1_sf"/>
</dbReference>
<evidence type="ECO:0000256" key="1">
    <source>
        <dbReference type="ARBA" id="ARBA00004123"/>
    </source>
</evidence>
<dbReference type="Pfam" id="PF16275">
    <property type="entry name" value="SF1-HH"/>
    <property type="match status" value="1"/>
</dbReference>
<evidence type="ECO:0000313" key="16">
    <source>
        <dbReference type="Proteomes" id="UP000708148"/>
    </source>
</evidence>
<dbReference type="PROSITE" id="PS50084">
    <property type="entry name" value="KH_TYPE_1"/>
    <property type="match status" value="1"/>
</dbReference>
<evidence type="ECO:0000256" key="6">
    <source>
        <dbReference type="ARBA" id="ARBA00022833"/>
    </source>
</evidence>
<feature type="domain" description="CCHC-type" evidence="14">
    <location>
        <begin position="357"/>
        <end position="372"/>
    </location>
</feature>
<evidence type="ECO:0000256" key="9">
    <source>
        <dbReference type="ARBA" id="ARBA00023242"/>
    </source>
</evidence>
<evidence type="ECO:0000256" key="7">
    <source>
        <dbReference type="ARBA" id="ARBA00022884"/>
    </source>
</evidence>
<dbReference type="InterPro" id="IPR036875">
    <property type="entry name" value="Znf_CCHC_sf"/>
</dbReference>
<protein>
    <recommendedName>
        <fullName evidence="17">Branchpoint-bridging protein</fullName>
    </recommendedName>
</protein>
<dbReference type="InterPro" id="IPR032570">
    <property type="entry name" value="SF1-HH"/>
</dbReference>
<dbReference type="SMART" id="SM00322">
    <property type="entry name" value="KH"/>
    <property type="match status" value="1"/>
</dbReference>
<keyword evidence="8" id="KW-0508">mRNA splicing</keyword>